<proteinExistence type="predicted"/>
<dbReference type="KEGG" id="mcos:GM418_30780"/>
<sequence length="87" mass="10027">MDTKLTLKLDKFVIERAKKYAATNKRSLSRLIEAYLKSLTKDNPEGNLNDEDFEISPFVKSLATGPQIPLDIDIKSDYNDFLNQKYK</sequence>
<dbReference type="RefSeq" id="WP_158872148.1">
    <property type="nucleotide sequence ID" value="NZ_CP046401.1"/>
</dbReference>
<keyword evidence="2" id="KW-1185">Reference proteome</keyword>
<dbReference type="EMBL" id="CP046401">
    <property type="protein sequence ID" value="QGY47885.1"/>
    <property type="molecule type" value="Genomic_DNA"/>
</dbReference>
<dbReference type="InterPro" id="IPR045944">
    <property type="entry name" value="DUF6364"/>
</dbReference>
<protein>
    <recommendedName>
        <fullName evidence="3">Antitoxin</fullName>
    </recommendedName>
</protein>
<dbReference type="Proteomes" id="UP000428260">
    <property type="component" value="Chromosome"/>
</dbReference>
<accession>A0A6I6JXW6</accession>
<dbReference type="AlphaFoldDB" id="A0A6I6JXW6"/>
<name>A0A6I6JXW6_9BACT</name>
<gene>
    <name evidence="1" type="ORF">GM418_30780</name>
</gene>
<evidence type="ECO:0000313" key="2">
    <source>
        <dbReference type="Proteomes" id="UP000428260"/>
    </source>
</evidence>
<reference evidence="1 2" key="1">
    <citation type="submission" date="2019-11" db="EMBL/GenBank/DDBJ databases">
        <authorList>
            <person name="Zheng R.K."/>
            <person name="Sun C.M."/>
        </authorList>
    </citation>
    <scope>NUCLEOTIDE SEQUENCE [LARGE SCALE GENOMIC DNA]</scope>
    <source>
        <strain evidence="1 2">WC007</strain>
    </source>
</reference>
<organism evidence="1 2">
    <name type="scientific">Maribellus comscasis</name>
    <dbReference type="NCBI Taxonomy" id="2681766"/>
    <lineage>
        <taxon>Bacteria</taxon>
        <taxon>Pseudomonadati</taxon>
        <taxon>Bacteroidota</taxon>
        <taxon>Bacteroidia</taxon>
        <taxon>Marinilabiliales</taxon>
        <taxon>Prolixibacteraceae</taxon>
        <taxon>Maribellus</taxon>
    </lineage>
</organism>
<evidence type="ECO:0008006" key="3">
    <source>
        <dbReference type="Google" id="ProtNLM"/>
    </source>
</evidence>
<evidence type="ECO:0000313" key="1">
    <source>
        <dbReference type="EMBL" id="QGY47885.1"/>
    </source>
</evidence>
<dbReference type="Pfam" id="PF19891">
    <property type="entry name" value="DUF6364"/>
    <property type="match status" value="1"/>
</dbReference>